<dbReference type="CDD" id="cd00146">
    <property type="entry name" value="PKD"/>
    <property type="match status" value="1"/>
</dbReference>
<dbReference type="InterPro" id="IPR000601">
    <property type="entry name" value="PKD_dom"/>
</dbReference>
<dbReference type="InterPro" id="IPR002594">
    <property type="entry name" value="GH12"/>
</dbReference>
<feature type="region of interest" description="Disordered" evidence="2">
    <location>
        <begin position="299"/>
        <end position="359"/>
    </location>
</feature>
<feature type="compositionally biased region" description="Acidic residues" evidence="2">
    <location>
        <begin position="315"/>
        <end position="342"/>
    </location>
</feature>
<dbReference type="PANTHER" id="PTHR34002:SF9">
    <property type="entry name" value="XYLOGLUCAN-SPECIFIC ENDO-BETA-1,4-GLUCANASE A"/>
    <property type="match status" value="1"/>
</dbReference>
<dbReference type="InterPro" id="IPR006311">
    <property type="entry name" value="TAT_signal"/>
</dbReference>
<name>A0A202EDI5_9EURY</name>
<dbReference type="PROSITE" id="PS50093">
    <property type="entry name" value="PKD"/>
    <property type="match status" value="1"/>
</dbReference>
<protein>
    <recommendedName>
        <fullName evidence="3">PKD domain-containing protein</fullName>
    </recommendedName>
</protein>
<dbReference type="EMBL" id="MWPH01000001">
    <property type="protein sequence ID" value="OVE86289.1"/>
    <property type="molecule type" value="Genomic_DNA"/>
</dbReference>
<organism evidence="4 5">
    <name type="scientific">Natronolimnobius baerhuensis</name>
    <dbReference type="NCBI Taxonomy" id="253108"/>
    <lineage>
        <taxon>Archaea</taxon>
        <taxon>Methanobacteriati</taxon>
        <taxon>Methanobacteriota</taxon>
        <taxon>Stenosarchaea group</taxon>
        <taxon>Halobacteria</taxon>
        <taxon>Halobacteriales</taxon>
        <taxon>Natrialbaceae</taxon>
        <taxon>Natronolimnobius</taxon>
    </lineage>
</organism>
<dbReference type="Proteomes" id="UP000196084">
    <property type="component" value="Unassembled WGS sequence"/>
</dbReference>
<evidence type="ECO:0000256" key="1">
    <source>
        <dbReference type="ARBA" id="ARBA00005519"/>
    </source>
</evidence>
<dbReference type="InterPro" id="IPR013319">
    <property type="entry name" value="GH11/12"/>
</dbReference>
<gene>
    <name evidence="4" type="ORF">B2G88_05780</name>
</gene>
<evidence type="ECO:0000313" key="5">
    <source>
        <dbReference type="Proteomes" id="UP000196084"/>
    </source>
</evidence>
<dbReference type="SMART" id="SM00089">
    <property type="entry name" value="PKD"/>
    <property type="match status" value="1"/>
</dbReference>
<evidence type="ECO:0000259" key="3">
    <source>
        <dbReference type="PROSITE" id="PS50093"/>
    </source>
</evidence>
<evidence type="ECO:0000256" key="2">
    <source>
        <dbReference type="SAM" id="MobiDB-lite"/>
    </source>
</evidence>
<comment type="caution">
    <text evidence="4">The sequence shown here is derived from an EMBL/GenBank/DDBJ whole genome shotgun (WGS) entry which is preliminary data.</text>
</comment>
<dbReference type="Gene3D" id="2.60.40.10">
    <property type="entry name" value="Immunoglobulins"/>
    <property type="match status" value="1"/>
</dbReference>
<evidence type="ECO:0000313" key="4">
    <source>
        <dbReference type="EMBL" id="OVE86289.1"/>
    </source>
</evidence>
<dbReference type="Pfam" id="PF18911">
    <property type="entry name" value="PKD_4"/>
    <property type="match status" value="1"/>
</dbReference>
<dbReference type="InterPro" id="IPR035986">
    <property type="entry name" value="PKD_dom_sf"/>
</dbReference>
<dbReference type="PANTHER" id="PTHR34002">
    <property type="entry name" value="BLR1656 PROTEIN"/>
    <property type="match status" value="1"/>
</dbReference>
<dbReference type="GO" id="GO:0008810">
    <property type="term" value="F:cellulase activity"/>
    <property type="evidence" value="ECO:0007669"/>
    <property type="project" value="InterPro"/>
</dbReference>
<dbReference type="RefSeq" id="WP_087714216.1">
    <property type="nucleotide sequence ID" value="NZ_MWPH01000001.1"/>
</dbReference>
<dbReference type="InterPro" id="IPR013783">
    <property type="entry name" value="Ig-like_fold"/>
</dbReference>
<keyword evidence="5" id="KW-1185">Reference proteome</keyword>
<accession>A0A202EDI5</accession>
<comment type="similarity">
    <text evidence="1">Belongs to the glycosyl hydrolase 12 (cellulase H) family.</text>
</comment>
<dbReference type="GO" id="GO:0000272">
    <property type="term" value="P:polysaccharide catabolic process"/>
    <property type="evidence" value="ECO:0007669"/>
    <property type="project" value="InterPro"/>
</dbReference>
<feature type="region of interest" description="Disordered" evidence="2">
    <location>
        <begin position="1"/>
        <end position="32"/>
    </location>
</feature>
<proteinExistence type="inferred from homology"/>
<feature type="compositionally biased region" description="Polar residues" evidence="2">
    <location>
        <begin position="345"/>
        <end position="355"/>
    </location>
</feature>
<sequence length="425" mass="45398">MTRKPTDSDGEPAENNSLESQKKRSSSGRLGAGSRRSFLKASAGAGAFLLAGSSLAAGQELADETCESFGEITVGDGNFLLVNNDWGATADDFEMCSWLAEDGSYGYHWETRTTAGGEPNYPQVLLGTKPWGDDSGADSFPIQRGNVDELILDIDVDLDVSGGEWNLAEEWWLMEQPPSQETETHTHEIMLVLDWSDDHGHGGAIEDNAWTDQFGNTIDYWTVYNEGGGTDAAFHIFRVSGGLTTGQIDLTEIMDYLTQNVGISEDLWVSGIEVGSEYWQGTQGDVTYNTLDVTVNGTTYTSGSDGSGTPPGDGENGDNGDNGDDDDGDTGDDDSPGDDDDNLNAVMNESTTSASAGDRITFAVEDTTGAGTWIDSLEWDFGDGTTASGWWNEHTYDSAGTYTVALAATDNEGTTTTHEVEITVS</sequence>
<dbReference type="Gene3D" id="2.60.120.180">
    <property type="match status" value="1"/>
</dbReference>
<dbReference type="InterPro" id="IPR013320">
    <property type="entry name" value="ConA-like_dom_sf"/>
</dbReference>
<dbReference type="OrthoDB" id="101378at2157"/>
<dbReference type="PROSITE" id="PS51318">
    <property type="entry name" value="TAT"/>
    <property type="match status" value="1"/>
</dbReference>
<dbReference type="AlphaFoldDB" id="A0A202EDI5"/>
<dbReference type="SUPFAM" id="SSF49299">
    <property type="entry name" value="PKD domain"/>
    <property type="match status" value="1"/>
</dbReference>
<reference evidence="4 5" key="1">
    <citation type="submission" date="2017-02" db="EMBL/GenBank/DDBJ databases">
        <title>Natronthermophilus aegyptiacus gen. nov.,sp. nov., an aerobic, extremely halophilic alkalithermophilic archaeon isolated from the athalassohaline Wadi An Natrun, Egypt.</title>
        <authorList>
            <person name="Zhao B."/>
        </authorList>
    </citation>
    <scope>NUCLEOTIDE SEQUENCE [LARGE SCALE GENOMIC DNA]</scope>
    <source>
        <strain evidence="4 5">CGMCC 1.3597</strain>
    </source>
</reference>
<dbReference type="SUPFAM" id="SSF49899">
    <property type="entry name" value="Concanavalin A-like lectins/glucanases"/>
    <property type="match status" value="1"/>
</dbReference>
<feature type="domain" description="PKD" evidence="3">
    <location>
        <begin position="343"/>
        <end position="425"/>
    </location>
</feature>
<dbReference type="InterPro" id="IPR022409">
    <property type="entry name" value="PKD/Chitinase_dom"/>
</dbReference>